<dbReference type="SUPFAM" id="SSF49785">
    <property type="entry name" value="Galactose-binding domain-like"/>
    <property type="match status" value="1"/>
</dbReference>
<dbReference type="InterPro" id="IPR031330">
    <property type="entry name" value="Gly_Hdrlase_35_cat"/>
</dbReference>
<comment type="similarity">
    <text evidence="1 5">Belongs to the glycosyl hydrolase 35 family.</text>
</comment>
<evidence type="ECO:0000256" key="5">
    <source>
        <dbReference type="RuleBase" id="RU003679"/>
    </source>
</evidence>
<evidence type="ECO:0000256" key="6">
    <source>
        <dbReference type="SAM" id="Phobius"/>
    </source>
</evidence>
<evidence type="ECO:0000259" key="7">
    <source>
        <dbReference type="Pfam" id="PF01301"/>
    </source>
</evidence>
<keyword evidence="3 4" id="KW-0326">Glycosidase</keyword>
<keyword evidence="6" id="KW-1133">Transmembrane helix</keyword>
<dbReference type="PRINTS" id="PR00742">
    <property type="entry name" value="GLHYDRLASE35"/>
</dbReference>
<keyword evidence="11" id="KW-1185">Reference proteome</keyword>
<dbReference type="Pfam" id="PF21317">
    <property type="entry name" value="BetaGal_ABD_1"/>
    <property type="match status" value="1"/>
</dbReference>
<comment type="catalytic activity">
    <reaction evidence="4">
        <text>Hydrolysis of terminal non-reducing beta-D-galactose residues in beta-D-galactosides.</text>
        <dbReference type="EC" id="3.2.1.23"/>
    </reaction>
</comment>
<accession>A0ABN7SJ28</accession>
<gene>
    <name evidence="10" type="ORF">OKIOD_LOCUS7671</name>
</gene>
<dbReference type="Pfam" id="PF01301">
    <property type="entry name" value="Glyco_hydro_35"/>
    <property type="match status" value="1"/>
</dbReference>
<dbReference type="PIRSF" id="PIRSF006336">
    <property type="entry name" value="B-gal"/>
    <property type="match status" value="1"/>
</dbReference>
<feature type="domain" description="Beta-galactosidase 1-like first all-beta" evidence="8">
    <location>
        <begin position="419"/>
        <end position="529"/>
    </location>
</feature>
<dbReference type="Gene3D" id="3.20.20.80">
    <property type="entry name" value="Glycosidases"/>
    <property type="match status" value="1"/>
</dbReference>
<dbReference type="EC" id="3.2.1.23" evidence="4"/>
<dbReference type="SUPFAM" id="SSF51445">
    <property type="entry name" value="(Trans)glycosidases"/>
    <property type="match status" value="1"/>
</dbReference>
<dbReference type="Proteomes" id="UP001158576">
    <property type="component" value="Chromosome XSR"/>
</dbReference>
<name>A0ABN7SJ28_OIKDI</name>
<organism evidence="10 11">
    <name type="scientific">Oikopleura dioica</name>
    <name type="common">Tunicate</name>
    <dbReference type="NCBI Taxonomy" id="34765"/>
    <lineage>
        <taxon>Eukaryota</taxon>
        <taxon>Metazoa</taxon>
        <taxon>Chordata</taxon>
        <taxon>Tunicata</taxon>
        <taxon>Appendicularia</taxon>
        <taxon>Copelata</taxon>
        <taxon>Oikopleuridae</taxon>
        <taxon>Oikopleura</taxon>
    </lineage>
</organism>
<keyword evidence="6" id="KW-0472">Membrane</keyword>
<evidence type="ECO:0000256" key="3">
    <source>
        <dbReference type="ARBA" id="ARBA00023295"/>
    </source>
</evidence>
<evidence type="ECO:0000256" key="2">
    <source>
        <dbReference type="ARBA" id="ARBA00022801"/>
    </source>
</evidence>
<evidence type="ECO:0000259" key="8">
    <source>
        <dbReference type="Pfam" id="PF21317"/>
    </source>
</evidence>
<dbReference type="InterPro" id="IPR008979">
    <property type="entry name" value="Galactose-bd-like_sf"/>
</dbReference>
<evidence type="ECO:0000313" key="11">
    <source>
        <dbReference type="Proteomes" id="UP001158576"/>
    </source>
</evidence>
<evidence type="ECO:0000256" key="1">
    <source>
        <dbReference type="ARBA" id="ARBA00009809"/>
    </source>
</evidence>
<dbReference type="InterPro" id="IPR026283">
    <property type="entry name" value="B-gal_1-like"/>
</dbReference>
<evidence type="ECO:0000256" key="4">
    <source>
        <dbReference type="RuleBase" id="RU000675"/>
    </source>
</evidence>
<sequence>MAPRPLSLLKLLAFFVILSVLYTGYIFKSLTFRRRSSLSYDSKNFYLGEEASQLLSGSVHYFRIPKKYWHDRLAKVKSAGLNGVTTYVPWNLHEPEPGEFHFSGDLDLVHFINVARALDLFVILRPGPYICSELEWGGLPAWLLRDSFMKVRTNYPGYISAVKRYFAELLPLVKYQQSKYGGPIIAVQVENEYGLYAGQDPNHLNTLAGLLKNEGIVEPLFTSDGSSVWESEKSTIYEDGLKSVNFKSNPEKHLKLLRGHFPDQPLWVMEYWAGWFDWWGEGRNLFDTSEFTRNLDIILDQKASVNFYMFHGGTNFGFTNGGLTIARGYYTADVTSYDYDCPISESGAYGEKFYAIRESLVSHGFPVPEVYRSSITKPRSYKPLEYKDGFFSLWDMLHLVENATLNEPMPMEIVSYPNAIGQSYGYIFYEMNVDCAKSGDVVVSGLKTRLRGRAHFYLNRNEVGKPILYEDEASTQQDSSSWEVIHSSEMSFDLGILVENPGRVNFDNIYGLDGQYKGLLGNIVLSGSAGCKFKGQGVSAFRLDMNSTTIAQSTRRTGRWRERPGLHKFTLHLRHEAHDTFVDPVSSGFRKGVVFVNERNLGRYWEIGPQKTLYLPGPWLRSGANEIIVFDEYPQQEAPKVLIFKDAPDLGVKNDRDP</sequence>
<evidence type="ECO:0000313" key="10">
    <source>
        <dbReference type="EMBL" id="CAG5098947.1"/>
    </source>
</evidence>
<protein>
    <recommendedName>
        <fullName evidence="4">Beta-galactosidase</fullName>
        <ecNumber evidence="4">3.2.1.23</ecNumber>
    </recommendedName>
</protein>
<reference evidence="10 11" key="1">
    <citation type="submission" date="2021-04" db="EMBL/GenBank/DDBJ databases">
        <authorList>
            <person name="Bliznina A."/>
        </authorList>
    </citation>
    <scope>NUCLEOTIDE SEQUENCE [LARGE SCALE GENOMIC DNA]</scope>
</reference>
<dbReference type="PROSITE" id="PS01182">
    <property type="entry name" value="GLYCOSYL_HYDROL_F35"/>
    <property type="match status" value="1"/>
</dbReference>
<dbReference type="InterPro" id="IPR017853">
    <property type="entry name" value="GH"/>
</dbReference>
<dbReference type="InterPro" id="IPR001944">
    <property type="entry name" value="Glycoside_Hdrlase_35"/>
</dbReference>
<proteinExistence type="inferred from homology"/>
<keyword evidence="6" id="KW-0812">Transmembrane</keyword>
<dbReference type="Gene3D" id="2.60.120.260">
    <property type="entry name" value="Galactose-binding domain-like"/>
    <property type="match status" value="2"/>
</dbReference>
<dbReference type="EMBL" id="OU015569">
    <property type="protein sequence ID" value="CAG5098947.1"/>
    <property type="molecule type" value="Genomic_DNA"/>
</dbReference>
<feature type="domain" description="Beta-galactosidase galactose-binding" evidence="9">
    <location>
        <begin position="565"/>
        <end position="625"/>
    </location>
</feature>
<dbReference type="Pfam" id="PF21467">
    <property type="entry name" value="BetaGal_gal-bd"/>
    <property type="match status" value="1"/>
</dbReference>
<evidence type="ECO:0000259" key="9">
    <source>
        <dbReference type="Pfam" id="PF21467"/>
    </source>
</evidence>
<dbReference type="InterPro" id="IPR048912">
    <property type="entry name" value="BetaGal1-like_ABD1"/>
</dbReference>
<keyword evidence="2 4" id="KW-0378">Hydrolase</keyword>
<dbReference type="InterPro" id="IPR019801">
    <property type="entry name" value="Glyco_hydro_35_CS"/>
</dbReference>
<feature type="domain" description="Glycoside hydrolase 35 catalytic" evidence="7">
    <location>
        <begin position="45"/>
        <end position="359"/>
    </location>
</feature>
<dbReference type="InterPro" id="IPR048913">
    <property type="entry name" value="BetaGal_gal-bd"/>
</dbReference>
<feature type="transmembrane region" description="Helical" evidence="6">
    <location>
        <begin position="6"/>
        <end position="27"/>
    </location>
</feature>
<dbReference type="PANTHER" id="PTHR23421">
    <property type="entry name" value="BETA-GALACTOSIDASE RELATED"/>
    <property type="match status" value="1"/>
</dbReference>